<sequence length="633" mass="75798">MSNNIFTNNYTIVDKLSEGTYGIVYKVEHIESKKIFACKKFVIDNDFTYCNYNELIAYSEFNHPNLIEIYDILVDYGPDKCTYYIIMELCDGCLFDILFCDKVFLEESQRLDYLIQIIDGLEYMWSKGFVHNDLSLTNILIKNNRIKIADFGFIYNRFIKQDIYHRNTIYIQPPELISGHPRICDPNKIDTWALGQIFYVMCYNSVLYNYSSKSDYYLDIISKTKTPSIDIIDKLYLSHKYKKLYYNIFRKDIKNLTQNAINELVFYNNSTNKSSNNNLRKKTSSNKFIKKHMNWSVRHRPDIKQSRKLFYEILANKYPMYNSPIIASTIPSRISFREFSFHKLWSSMNNYDYLFKSNLLFGIHFEYKIRLHHRFDYQYNLIVKIMLLMGKIIRSCFSKYNKFKCLNRLIYSNNNYLLSSQISRLENSFDRFYSMAKIIYCHCPFFENYMFDYDTIKLSNSLEFQHHFIDILDKQIPCLDSHDVFLLSNCNKIYHKYFKYMYYLFVSSPNAIVFDNNTVYQSIMLIIISYKNSLINKKLINQFLKLNISTKMKYSREINHCVNDDIISVIEIDNDYGINLDYFTVDTIITAYYIIYICRSITNKKYNLLNVNFNIESKFIKYLDKLVSVIDME</sequence>
<evidence type="ECO:0000313" key="6">
    <source>
        <dbReference type="EMBL" id="AKI78993.1"/>
    </source>
</evidence>
<dbReference type="Gene3D" id="3.30.200.20">
    <property type="entry name" value="Phosphorylase Kinase, domain 1"/>
    <property type="match status" value="1"/>
</dbReference>
<dbReference type="InterPro" id="IPR045269">
    <property type="entry name" value="Atg1-like"/>
</dbReference>
<dbReference type="SUPFAM" id="SSF56112">
    <property type="entry name" value="Protein kinase-like (PK-like)"/>
    <property type="match status" value="1"/>
</dbReference>
<dbReference type="Pfam" id="PF00069">
    <property type="entry name" value="Pkinase"/>
    <property type="match status" value="1"/>
</dbReference>
<evidence type="ECO:0000313" key="7">
    <source>
        <dbReference type="Proteomes" id="UP000241474"/>
    </source>
</evidence>
<keyword evidence="3 6" id="KW-0418">Kinase</keyword>
<dbReference type="InterPro" id="IPR000719">
    <property type="entry name" value="Prot_kinase_dom"/>
</dbReference>
<dbReference type="PROSITE" id="PS00109">
    <property type="entry name" value="PROTEIN_KINASE_TYR"/>
    <property type="match status" value="1"/>
</dbReference>
<reference evidence="6 7" key="1">
    <citation type="submission" date="2014-10" db="EMBL/GenBank/DDBJ databases">
        <title>Pan-genome analysis of Brazilian lineage A amoebal mimiviruses.</title>
        <authorList>
            <person name="Assis F.L."/>
            <person name="Abrahao J.S."/>
            <person name="Kroon E.G."/>
            <person name="Dornas F.P."/>
            <person name="Andrade K.R."/>
            <person name="Borato P.V.M."/>
            <person name="Pilotto M.R."/>
            <person name="Benamar S."/>
            <person name="LaScola B."/>
            <person name="Colson P."/>
        </authorList>
    </citation>
    <scope>NUCLEOTIDE SEQUENCE [LARGE SCALE GENOMIC DNA]</scope>
    <source>
        <strain evidence="6 7">Oyster</strain>
    </source>
</reference>
<dbReference type="InterPro" id="IPR008266">
    <property type="entry name" value="Tyr_kinase_AS"/>
</dbReference>
<keyword evidence="6" id="KW-0723">Serine/threonine-protein kinase</keyword>
<dbReference type="GO" id="GO:0016020">
    <property type="term" value="C:membrane"/>
    <property type="evidence" value="ECO:0007669"/>
    <property type="project" value="TreeGrafter"/>
</dbReference>
<proteinExistence type="predicted"/>
<evidence type="ECO:0000256" key="1">
    <source>
        <dbReference type="ARBA" id="ARBA00022679"/>
    </source>
</evidence>
<dbReference type="Gene3D" id="1.10.510.10">
    <property type="entry name" value="Transferase(Phosphotransferase) domain 1"/>
    <property type="match status" value="1"/>
</dbReference>
<evidence type="ECO:0000259" key="5">
    <source>
        <dbReference type="PROSITE" id="PS50011"/>
    </source>
</evidence>
<feature type="domain" description="Protein kinase" evidence="5">
    <location>
        <begin position="10"/>
        <end position="314"/>
    </location>
</feature>
<dbReference type="PANTHER" id="PTHR24348:SF22">
    <property type="entry name" value="NON-SPECIFIC SERINE_THREONINE PROTEIN KINASE"/>
    <property type="match status" value="1"/>
</dbReference>
<dbReference type="GO" id="GO:0004674">
    <property type="term" value="F:protein serine/threonine kinase activity"/>
    <property type="evidence" value="ECO:0007669"/>
    <property type="project" value="UniProtKB-KW"/>
</dbReference>
<dbReference type="Proteomes" id="UP000241474">
    <property type="component" value="Segment"/>
</dbReference>
<dbReference type="PROSITE" id="PS50011">
    <property type="entry name" value="PROTEIN_KINASE_DOM"/>
    <property type="match status" value="1"/>
</dbReference>
<keyword evidence="2" id="KW-0547">Nucleotide-binding</keyword>
<organismHost>
    <name type="scientific">Acanthamoeba polyphaga</name>
    <name type="common">Amoeba</name>
    <dbReference type="NCBI Taxonomy" id="5757"/>
</organismHost>
<organism evidence="6 7">
    <name type="scientific">Acanthamoeba polyphaga mimivirus</name>
    <name type="common">APMV</name>
    <dbReference type="NCBI Taxonomy" id="212035"/>
    <lineage>
        <taxon>Viruses</taxon>
        <taxon>Varidnaviria</taxon>
        <taxon>Bamfordvirae</taxon>
        <taxon>Nucleocytoviricota</taxon>
        <taxon>Megaviricetes</taxon>
        <taxon>Imitervirales</taxon>
        <taxon>Mimiviridae</taxon>
        <taxon>Megamimivirinae</taxon>
        <taxon>Mimivirus</taxon>
        <taxon>Mimivirus bradfordmassiliense</taxon>
    </lineage>
</organism>
<dbReference type="PANTHER" id="PTHR24348">
    <property type="entry name" value="SERINE/THREONINE-PROTEIN KINASE UNC-51-RELATED"/>
    <property type="match status" value="1"/>
</dbReference>
<evidence type="ECO:0000256" key="3">
    <source>
        <dbReference type="ARBA" id="ARBA00022777"/>
    </source>
</evidence>
<evidence type="ECO:0000256" key="2">
    <source>
        <dbReference type="ARBA" id="ARBA00022741"/>
    </source>
</evidence>
<accession>A0A0G2Y055</accession>
<keyword evidence="4" id="KW-0067">ATP-binding</keyword>
<protein>
    <submittedName>
        <fullName evidence="6">Serine/threonine protein kinase</fullName>
    </submittedName>
</protein>
<dbReference type="GO" id="GO:0005524">
    <property type="term" value="F:ATP binding"/>
    <property type="evidence" value="ECO:0007669"/>
    <property type="project" value="UniProtKB-KW"/>
</dbReference>
<name>A0A0G2Y055_MIMIV</name>
<dbReference type="InterPro" id="IPR011009">
    <property type="entry name" value="Kinase-like_dom_sf"/>
</dbReference>
<dbReference type="CDD" id="cd00180">
    <property type="entry name" value="PKc"/>
    <property type="match status" value="1"/>
</dbReference>
<evidence type="ECO:0000256" key="4">
    <source>
        <dbReference type="ARBA" id="ARBA00022840"/>
    </source>
</evidence>
<keyword evidence="1" id="KW-0808">Transferase</keyword>
<dbReference type="EMBL" id="KM982401">
    <property type="protein sequence ID" value="AKI78993.1"/>
    <property type="molecule type" value="Genomic_DNA"/>
</dbReference>